<dbReference type="PANTHER" id="PTHR35011:SF4">
    <property type="entry name" value="SLL1102 PROTEIN"/>
    <property type="match status" value="1"/>
</dbReference>
<proteinExistence type="inferred from homology"/>
<accession>A0A4Z0W865</accession>
<keyword evidence="12" id="KW-1185">Reference proteome</keyword>
<name>A0A4Z0W865_9GAMM</name>
<dbReference type="AlphaFoldDB" id="A0A4Z0W865"/>
<evidence type="ECO:0000313" key="12">
    <source>
        <dbReference type="Proteomes" id="UP000297475"/>
    </source>
</evidence>
<protein>
    <recommendedName>
        <fullName evidence="9">TRAP transporter small permease protein</fullName>
    </recommendedName>
</protein>
<dbReference type="RefSeq" id="WP_135485040.1">
    <property type="nucleotide sequence ID" value="NZ_SRMF01000017.1"/>
</dbReference>
<dbReference type="GO" id="GO:0022857">
    <property type="term" value="F:transmembrane transporter activity"/>
    <property type="evidence" value="ECO:0007669"/>
    <property type="project" value="UniProtKB-UniRule"/>
</dbReference>
<comment type="subcellular location">
    <subcellularLocation>
        <location evidence="1 9">Cell inner membrane</location>
        <topology evidence="1 9">Multi-pass membrane protein</topology>
    </subcellularLocation>
</comment>
<evidence type="ECO:0000256" key="7">
    <source>
        <dbReference type="ARBA" id="ARBA00023136"/>
    </source>
</evidence>
<evidence type="ECO:0000256" key="5">
    <source>
        <dbReference type="ARBA" id="ARBA00022692"/>
    </source>
</evidence>
<dbReference type="PANTHER" id="PTHR35011">
    <property type="entry name" value="2,3-DIKETO-L-GULONATE TRAP TRANSPORTER SMALL PERMEASE PROTEIN YIAM"/>
    <property type="match status" value="1"/>
</dbReference>
<feature type="transmembrane region" description="Helical" evidence="9">
    <location>
        <begin position="137"/>
        <end position="158"/>
    </location>
</feature>
<comment type="function">
    <text evidence="9">Part of the tripartite ATP-independent periplasmic (TRAP) transport system.</text>
</comment>
<keyword evidence="6 9" id="KW-1133">Transmembrane helix</keyword>
<feature type="domain" description="Tripartite ATP-independent periplasmic transporters DctQ component" evidence="10">
    <location>
        <begin position="30"/>
        <end position="160"/>
    </location>
</feature>
<feature type="transmembrane region" description="Helical" evidence="9">
    <location>
        <begin position="21"/>
        <end position="41"/>
    </location>
</feature>
<keyword evidence="3" id="KW-1003">Cell membrane</keyword>
<comment type="caution">
    <text evidence="11">The sequence shown here is derived from an EMBL/GenBank/DDBJ whole genome shotgun (WGS) entry which is preliminary data.</text>
</comment>
<evidence type="ECO:0000259" key="10">
    <source>
        <dbReference type="Pfam" id="PF04290"/>
    </source>
</evidence>
<evidence type="ECO:0000256" key="1">
    <source>
        <dbReference type="ARBA" id="ARBA00004429"/>
    </source>
</evidence>
<evidence type="ECO:0000256" key="9">
    <source>
        <dbReference type="RuleBase" id="RU369079"/>
    </source>
</evidence>
<dbReference type="InterPro" id="IPR007387">
    <property type="entry name" value="TRAP_DctQ"/>
</dbReference>
<evidence type="ECO:0000256" key="8">
    <source>
        <dbReference type="ARBA" id="ARBA00038436"/>
    </source>
</evidence>
<dbReference type="EMBL" id="SRMF01000017">
    <property type="protein sequence ID" value="TGG90093.1"/>
    <property type="molecule type" value="Genomic_DNA"/>
</dbReference>
<comment type="subunit">
    <text evidence="9">The complex comprises the extracytoplasmic solute receptor protein and the two transmembrane proteins.</text>
</comment>
<reference evidence="11 12" key="1">
    <citation type="submission" date="2019-04" db="EMBL/GenBank/DDBJ databases">
        <title>Natronospirillum operosus gen. nov., sp. nov., a haloalkaliphilic satellite isolated from decaying biomass of laboratory culture of cyanobacterium Geitlerinema sp. and proposal of Natronospirillaceae fam. nov. and Saccharospirillaceae fam. nov.</title>
        <authorList>
            <person name="Kevbrin V."/>
            <person name="Boltyanskaya Y."/>
            <person name="Koziaeva V."/>
            <person name="Grouzdev D.S."/>
            <person name="Park M."/>
            <person name="Cho J."/>
        </authorList>
    </citation>
    <scope>NUCLEOTIDE SEQUENCE [LARGE SCALE GENOMIC DNA]</scope>
    <source>
        <strain evidence="11 12">G-116</strain>
    </source>
</reference>
<feature type="transmembrane region" description="Helical" evidence="9">
    <location>
        <begin position="53"/>
        <end position="71"/>
    </location>
</feature>
<keyword evidence="7 9" id="KW-0472">Membrane</keyword>
<dbReference type="Pfam" id="PF04290">
    <property type="entry name" value="DctQ"/>
    <property type="match status" value="1"/>
</dbReference>
<dbReference type="Proteomes" id="UP000297475">
    <property type="component" value="Unassembled WGS sequence"/>
</dbReference>
<keyword evidence="2 9" id="KW-0813">Transport</keyword>
<evidence type="ECO:0000313" key="11">
    <source>
        <dbReference type="EMBL" id="TGG90093.1"/>
    </source>
</evidence>
<evidence type="ECO:0000256" key="4">
    <source>
        <dbReference type="ARBA" id="ARBA00022519"/>
    </source>
</evidence>
<dbReference type="OrthoDB" id="9795655at2"/>
<gene>
    <name evidence="11" type="ORF">E4656_19695</name>
</gene>
<evidence type="ECO:0000256" key="2">
    <source>
        <dbReference type="ARBA" id="ARBA00022448"/>
    </source>
</evidence>
<dbReference type="InterPro" id="IPR055348">
    <property type="entry name" value="DctQ"/>
</dbReference>
<sequence>MQLLSWMVRAICRVNWLLGQFFSWFSLAVVLICFTVVILRYFFSISFVWMQDLFVWLGGVMFMGVAGYALLTNQHVRVDVFYRPASHKWKAVVDMAGSVLFVAPFVTIVFLYGLPYVRRSWRIMEASNNYGGMPGLYIVKGFILVFAVVVGLQALAMVGRSILILADREDLVPEYFRYKRGG</sequence>
<evidence type="ECO:0000256" key="6">
    <source>
        <dbReference type="ARBA" id="ARBA00022989"/>
    </source>
</evidence>
<dbReference type="GO" id="GO:0005886">
    <property type="term" value="C:plasma membrane"/>
    <property type="evidence" value="ECO:0007669"/>
    <property type="project" value="UniProtKB-SubCell"/>
</dbReference>
<evidence type="ECO:0000256" key="3">
    <source>
        <dbReference type="ARBA" id="ARBA00022475"/>
    </source>
</evidence>
<keyword evidence="5 9" id="KW-0812">Transmembrane</keyword>
<comment type="similarity">
    <text evidence="8 9">Belongs to the TRAP transporter small permease family.</text>
</comment>
<organism evidence="11 12">
    <name type="scientific">Natronospirillum operosum</name>
    <dbReference type="NCBI Taxonomy" id="2759953"/>
    <lineage>
        <taxon>Bacteria</taxon>
        <taxon>Pseudomonadati</taxon>
        <taxon>Pseudomonadota</taxon>
        <taxon>Gammaproteobacteria</taxon>
        <taxon>Oceanospirillales</taxon>
        <taxon>Natronospirillaceae</taxon>
        <taxon>Natronospirillum</taxon>
    </lineage>
</organism>
<feature type="transmembrane region" description="Helical" evidence="9">
    <location>
        <begin position="92"/>
        <end position="117"/>
    </location>
</feature>
<keyword evidence="4 9" id="KW-0997">Cell inner membrane</keyword>